<protein>
    <submittedName>
        <fullName evidence="4">AMP-binding protein</fullName>
    </submittedName>
</protein>
<dbReference type="GO" id="GO:0005524">
    <property type="term" value="F:ATP binding"/>
    <property type="evidence" value="ECO:0007669"/>
    <property type="project" value="UniProtKB-KW"/>
</dbReference>
<dbReference type="Proteomes" id="UP000535954">
    <property type="component" value="Unassembled WGS sequence"/>
</dbReference>
<name>A0A7Y1M797_9PSED</name>
<feature type="domain" description="AMP-dependent synthetase/ligase" evidence="3">
    <location>
        <begin position="15"/>
        <end position="388"/>
    </location>
</feature>
<sequence>MSETLIAPPVKHLLNHAKQTPDVPYLVKLSNGNVTRKYTWRAVVDEVRRCAAYLHSLNLPEKSCIAIWAKNSPHWVISDLAIWMAGHISVPLYPTLSADLAKYTLEHCSAELLFIGDTVDWEKNKTALPSTLRLVALPEGPATAGVVTWEQVQLNPVLPEDKFATVQPDDIATIIYTSGTTGLPKGVVHTFASVDFSVTHLSQLTAVKFADRVISYLPMSHVGERLIIELQSIYVGMEVFFNESQETFIADMRVCNPSIFLAVPRIWTKLRLGMLAMLPAEIKAKIQNRSLSPEEGKRLLSAIGLGEAAFGGCAAAPVSTEILDWYAGLGLYMLEAYGMTENFGYSHMGPISGGRSGFVGPANPGVKAKLSAEGEILVKSEATMQGYYLDDEQTASSFDEDGYYKTGDRGVIDADGWLRVVGRVKDIFKTSKGKYVAPSPIENTFADIPFVDQVCVMGSGRPQPLALVTLSEIGQLQGQDQLSAHLQNFLTALNAKLEPHEKLSCIVALKDQWSIDNGLITPTLKIKRNVLESHYASLLNDINETFSGVLLH</sequence>
<dbReference type="PANTHER" id="PTHR43272">
    <property type="entry name" value="LONG-CHAIN-FATTY-ACID--COA LIGASE"/>
    <property type="match status" value="1"/>
</dbReference>
<evidence type="ECO:0000256" key="1">
    <source>
        <dbReference type="ARBA" id="ARBA00022741"/>
    </source>
</evidence>
<dbReference type="RefSeq" id="WP_169900386.1">
    <property type="nucleotide sequence ID" value="NZ_JAAQYH010000018.1"/>
</dbReference>
<evidence type="ECO:0000313" key="4">
    <source>
        <dbReference type="EMBL" id="NNA76495.1"/>
    </source>
</evidence>
<dbReference type="AlphaFoldDB" id="A0A7Y1M797"/>
<dbReference type="SUPFAM" id="SSF56801">
    <property type="entry name" value="Acetyl-CoA synthetase-like"/>
    <property type="match status" value="1"/>
</dbReference>
<dbReference type="InterPro" id="IPR000873">
    <property type="entry name" value="AMP-dep_synth/lig_dom"/>
</dbReference>
<dbReference type="InterPro" id="IPR020845">
    <property type="entry name" value="AMP-binding_CS"/>
</dbReference>
<dbReference type="PANTHER" id="PTHR43272:SF33">
    <property type="entry name" value="AMP-BINDING DOMAIN-CONTAINING PROTEIN-RELATED"/>
    <property type="match status" value="1"/>
</dbReference>
<gene>
    <name evidence="4" type="ORF">HBO13_28065</name>
</gene>
<keyword evidence="2" id="KW-0067">ATP-binding</keyword>
<keyword evidence="1" id="KW-0547">Nucleotide-binding</keyword>
<dbReference type="Pfam" id="PF00501">
    <property type="entry name" value="AMP-binding"/>
    <property type="match status" value="1"/>
</dbReference>
<comment type="caution">
    <text evidence="4">The sequence shown here is derived from an EMBL/GenBank/DDBJ whole genome shotgun (WGS) entry which is preliminary data.</text>
</comment>
<organism evidence="4 5">
    <name type="scientific">Pseudomonas lactis</name>
    <dbReference type="NCBI Taxonomy" id="1615674"/>
    <lineage>
        <taxon>Bacteria</taxon>
        <taxon>Pseudomonadati</taxon>
        <taxon>Pseudomonadota</taxon>
        <taxon>Gammaproteobacteria</taxon>
        <taxon>Pseudomonadales</taxon>
        <taxon>Pseudomonadaceae</taxon>
        <taxon>Pseudomonas</taxon>
    </lineage>
</organism>
<dbReference type="EMBL" id="JAAQYH010000018">
    <property type="protein sequence ID" value="NNA76495.1"/>
    <property type="molecule type" value="Genomic_DNA"/>
</dbReference>
<reference evidence="4 5" key="1">
    <citation type="journal article" date="2020" name="Front. Microbiol.">
        <title>Genetic Organization of the aprX-lipA2 Operon Affects the Proteolytic Potential of Pseudomonas Species in Milk.</title>
        <authorList>
            <person name="Maier C."/>
            <person name="Huptas C."/>
            <person name="von Neubeck M."/>
            <person name="Scherer S."/>
            <person name="Wenning M."/>
            <person name="Lucking G."/>
        </authorList>
    </citation>
    <scope>NUCLEOTIDE SEQUENCE [LARGE SCALE GENOMIC DNA]</scope>
    <source>
        <strain evidence="4 5">WS 5405</strain>
    </source>
</reference>
<evidence type="ECO:0000259" key="3">
    <source>
        <dbReference type="Pfam" id="PF00501"/>
    </source>
</evidence>
<dbReference type="GO" id="GO:0016020">
    <property type="term" value="C:membrane"/>
    <property type="evidence" value="ECO:0007669"/>
    <property type="project" value="TreeGrafter"/>
</dbReference>
<evidence type="ECO:0000256" key="2">
    <source>
        <dbReference type="ARBA" id="ARBA00022840"/>
    </source>
</evidence>
<dbReference type="PROSITE" id="PS00455">
    <property type="entry name" value="AMP_BINDING"/>
    <property type="match status" value="1"/>
</dbReference>
<accession>A0A7Y1M797</accession>
<dbReference type="InterPro" id="IPR042099">
    <property type="entry name" value="ANL_N_sf"/>
</dbReference>
<dbReference type="Gene3D" id="3.40.50.12780">
    <property type="entry name" value="N-terminal domain of ligase-like"/>
    <property type="match status" value="1"/>
</dbReference>
<dbReference type="GO" id="GO:0004467">
    <property type="term" value="F:long-chain fatty acid-CoA ligase activity"/>
    <property type="evidence" value="ECO:0007669"/>
    <property type="project" value="TreeGrafter"/>
</dbReference>
<dbReference type="Pfam" id="PF23562">
    <property type="entry name" value="AMP-binding_C_3"/>
    <property type="match status" value="1"/>
</dbReference>
<proteinExistence type="predicted"/>
<evidence type="ECO:0000313" key="5">
    <source>
        <dbReference type="Proteomes" id="UP000535954"/>
    </source>
</evidence>